<dbReference type="GO" id="GO:0000160">
    <property type="term" value="P:phosphorelay signal transduction system"/>
    <property type="evidence" value="ECO:0007669"/>
    <property type="project" value="InterPro"/>
</dbReference>
<gene>
    <name evidence="3" type="ORF">RASY3_13135</name>
</gene>
<dbReference type="Gene3D" id="1.20.120.160">
    <property type="entry name" value="HPT domain"/>
    <property type="match status" value="1"/>
</dbReference>
<keyword evidence="4" id="KW-1185">Reference proteome</keyword>
<accession>A0A011UWH4</accession>
<evidence type="ECO:0000313" key="3">
    <source>
        <dbReference type="EMBL" id="EXM37517.1"/>
    </source>
</evidence>
<keyword evidence="1" id="KW-0597">Phosphoprotein</keyword>
<comment type="caution">
    <text evidence="3">The sequence shown here is derived from an EMBL/GenBank/DDBJ whole genome shotgun (WGS) entry which is preliminary data.</text>
</comment>
<name>A0A011UWH4_RUMAL</name>
<dbReference type="InterPro" id="IPR036641">
    <property type="entry name" value="HPT_dom_sf"/>
</dbReference>
<dbReference type="Proteomes" id="UP000021369">
    <property type="component" value="Unassembled WGS sequence"/>
</dbReference>
<dbReference type="AlphaFoldDB" id="A0A011UWH4"/>
<dbReference type="PATRIC" id="fig|1341156.4.peg.3650"/>
<dbReference type="EMBL" id="JEOB01000004">
    <property type="protein sequence ID" value="EXM37517.1"/>
    <property type="molecule type" value="Genomic_DNA"/>
</dbReference>
<evidence type="ECO:0000259" key="2">
    <source>
        <dbReference type="PROSITE" id="PS50894"/>
    </source>
</evidence>
<dbReference type="PROSITE" id="PS50894">
    <property type="entry name" value="HPT"/>
    <property type="match status" value="1"/>
</dbReference>
<reference evidence="3 4" key="1">
    <citation type="submission" date="2013-06" db="EMBL/GenBank/DDBJ databases">
        <title>Rumen cellulosomics: divergent fiber-degrading strategies revealed by comparative genome-wide analysis of six Ruminococcal strains.</title>
        <authorList>
            <person name="Dassa B."/>
            <person name="Borovok I."/>
            <person name="Lamed R."/>
            <person name="Flint H."/>
            <person name="Yeoman C.J."/>
            <person name="White B."/>
            <person name="Bayer E.A."/>
        </authorList>
    </citation>
    <scope>NUCLEOTIDE SEQUENCE [LARGE SCALE GENOMIC DNA]</scope>
    <source>
        <strain evidence="3 4">SY3</strain>
    </source>
</reference>
<dbReference type="Pfam" id="PF01627">
    <property type="entry name" value="Hpt"/>
    <property type="match status" value="1"/>
</dbReference>
<dbReference type="InterPro" id="IPR008207">
    <property type="entry name" value="Sig_transdc_His_kin_Hpt_dom"/>
</dbReference>
<protein>
    <recommendedName>
        <fullName evidence="2">HPt domain-containing protein</fullName>
    </recommendedName>
</protein>
<sequence>MTLQELYYEIGGDYEQAMRVLRMEKLVDKHIRKMRTNLVVEELIDAGDRIEPSKIFETAHAMKGVCANLGLVGLAGMASELAEEFRPGNRRRLSDEEVKTRIAKIDEAYKRTSDRIRRYEEG</sequence>
<proteinExistence type="predicted"/>
<evidence type="ECO:0000313" key="4">
    <source>
        <dbReference type="Proteomes" id="UP000021369"/>
    </source>
</evidence>
<organism evidence="3 4">
    <name type="scientific">Ruminococcus albus SY3</name>
    <dbReference type="NCBI Taxonomy" id="1341156"/>
    <lineage>
        <taxon>Bacteria</taxon>
        <taxon>Bacillati</taxon>
        <taxon>Bacillota</taxon>
        <taxon>Clostridia</taxon>
        <taxon>Eubacteriales</taxon>
        <taxon>Oscillospiraceae</taxon>
        <taxon>Ruminococcus</taxon>
    </lineage>
</organism>
<feature type="domain" description="HPt" evidence="2">
    <location>
        <begin position="12"/>
        <end position="119"/>
    </location>
</feature>
<dbReference type="OrthoDB" id="1669200at2"/>
<dbReference type="SUPFAM" id="SSF47226">
    <property type="entry name" value="Histidine-containing phosphotransfer domain, HPT domain"/>
    <property type="match status" value="1"/>
</dbReference>
<feature type="modified residue" description="Phosphohistidine" evidence="1">
    <location>
        <position position="60"/>
    </location>
</feature>
<dbReference type="RefSeq" id="WP_024857004.1">
    <property type="nucleotide sequence ID" value="NZ_JEOB01000004.1"/>
</dbReference>
<evidence type="ECO:0000256" key="1">
    <source>
        <dbReference type="PROSITE-ProRule" id="PRU00110"/>
    </source>
</evidence>